<dbReference type="EMBL" id="FQYT01000003">
    <property type="protein sequence ID" value="SHI42316.1"/>
    <property type="molecule type" value="Genomic_DNA"/>
</dbReference>
<evidence type="ECO:0000256" key="1">
    <source>
        <dbReference type="ARBA" id="ARBA00004141"/>
    </source>
</evidence>
<evidence type="ECO:0000256" key="4">
    <source>
        <dbReference type="ARBA" id="ARBA00023136"/>
    </source>
</evidence>
<evidence type="ECO:0000256" key="5">
    <source>
        <dbReference type="SAM" id="Phobius"/>
    </source>
</evidence>
<name>A0A1M6B0S0_9FIRM</name>
<dbReference type="STRING" id="1122934.SAMN02745691_00230"/>
<keyword evidence="2 5" id="KW-0812">Transmembrane</keyword>
<dbReference type="RefSeq" id="WP_073992534.1">
    <property type="nucleotide sequence ID" value="NZ_FQYT01000003.1"/>
</dbReference>
<gene>
    <name evidence="6" type="ORF">SAMN02745691_00230</name>
</gene>
<dbReference type="GO" id="GO:0016020">
    <property type="term" value="C:membrane"/>
    <property type="evidence" value="ECO:0007669"/>
    <property type="project" value="UniProtKB-SubCell"/>
</dbReference>
<evidence type="ECO:0000256" key="3">
    <source>
        <dbReference type="ARBA" id="ARBA00022989"/>
    </source>
</evidence>
<dbReference type="Proteomes" id="UP000184342">
    <property type="component" value="Unassembled WGS sequence"/>
</dbReference>
<reference evidence="6 7" key="1">
    <citation type="submission" date="2016-11" db="EMBL/GenBank/DDBJ databases">
        <authorList>
            <person name="Jaros S."/>
            <person name="Januszkiewicz K."/>
            <person name="Wedrychowicz H."/>
        </authorList>
    </citation>
    <scope>NUCLEOTIDE SEQUENCE [LARGE SCALE GENOMIC DNA]</scope>
    <source>
        <strain evidence="6 7">DSM 15970</strain>
    </source>
</reference>
<proteinExistence type="predicted"/>
<keyword evidence="3 5" id="KW-1133">Transmembrane helix</keyword>
<evidence type="ECO:0000256" key="2">
    <source>
        <dbReference type="ARBA" id="ARBA00022692"/>
    </source>
</evidence>
<evidence type="ECO:0000313" key="7">
    <source>
        <dbReference type="Proteomes" id="UP000184342"/>
    </source>
</evidence>
<dbReference type="OrthoDB" id="88184at2"/>
<protein>
    <submittedName>
        <fullName evidence="6">Toxin secretion/phage lysis holin</fullName>
    </submittedName>
</protein>
<organism evidence="6 7">
    <name type="scientific">Parasporobacterium paucivorans DSM 15970</name>
    <dbReference type="NCBI Taxonomy" id="1122934"/>
    <lineage>
        <taxon>Bacteria</taxon>
        <taxon>Bacillati</taxon>
        <taxon>Bacillota</taxon>
        <taxon>Clostridia</taxon>
        <taxon>Lachnospirales</taxon>
        <taxon>Lachnospiraceae</taxon>
        <taxon>Parasporobacterium</taxon>
    </lineage>
</organism>
<dbReference type="InterPro" id="IPR006480">
    <property type="entry name" value="Phage_holin_4_1"/>
</dbReference>
<evidence type="ECO:0000313" key="6">
    <source>
        <dbReference type="EMBL" id="SHI42316.1"/>
    </source>
</evidence>
<sequence length="143" mass="15039">MDKITTVKPEILALIGVIGSIAANLLGGWDMALQTLILFMAADYITGLVVAGVFKKSNKTKNGGLESKAGAKGLCRKGMALVIVLVGAQMDRLTGTDFIRNAVIIGYIANEGISIIENAGLMGLKVPAPLRNAIDILIKKSEE</sequence>
<keyword evidence="4 5" id="KW-0472">Membrane</keyword>
<comment type="subcellular location">
    <subcellularLocation>
        <location evidence="1">Membrane</location>
        <topology evidence="1">Multi-pass membrane protein</topology>
    </subcellularLocation>
</comment>
<feature type="transmembrane region" description="Helical" evidence="5">
    <location>
        <begin position="35"/>
        <end position="54"/>
    </location>
</feature>
<feature type="transmembrane region" description="Helical" evidence="5">
    <location>
        <begin position="12"/>
        <end position="29"/>
    </location>
</feature>
<accession>A0A1M6B0S0</accession>
<dbReference type="Pfam" id="PF05105">
    <property type="entry name" value="Phage_holin_4_1"/>
    <property type="match status" value="1"/>
</dbReference>
<dbReference type="NCBIfam" id="TIGR01593">
    <property type="entry name" value="holin_tox_secr"/>
    <property type="match status" value="1"/>
</dbReference>
<keyword evidence="7" id="KW-1185">Reference proteome</keyword>
<dbReference type="AlphaFoldDB" id="A0A1M6B0S0"/>